<feature type="compositionally biased region" description="Low complexity" evidence="1">
    <location>
        <begin position="148"/>
        <end position="160"/>
    </location>
</feature>
<feature type="transmembrane region" description="Helical" evidence="2">
    <location>
        <begin position="188"/>
        <end position="208"/>
    </location>
</feature>
<accession>A0A402DLF8</accession>
<sequence>MSNESGKTPERDPFAAPDDDATPVDATRPLPPPPSGYEAVPPAAPAAPAAPEAPGPAASSAPVPPYGAPGAPGAPAYGAPAGQTPYGAPGQAGPTPYGAAGQTPYGAPSQAGPGPYGAPGQAGQPGQPGQPPYGAAGQPPYGAPGQPPYGQQGQPPYGQAPYGGPGYGVPAPPTDGLAVASFATSTGGLLLTGGLVSPVGLGLGIAALRRIKRTGNGGRPWAIAGIVIGIVGTLSILVIAGLTIAFVVAASNSDEFATSLEQLGEDLEQDLATPDDLASPDDSFSDDLGYYVLRDDIAVGQCLDAYPMQYDMSDVTVVPCADLHDTEVVATVELEDAILDEESSPAYTAALDACGAAIDAAAPGLLAQGGFAEVYYAHPDDFTSPGGSTALCTYTSDGFDLTGSIVAGDLLVGGQAVGS</sequence>
<feature type="domain" description="DUF4190" evidence="3">
    <location>
        <begin position="177"/>
        <end position="238"/>
    </location>
</feature>
<evidence type="ECO:0000256" key="1">
    <source>
        <dbReference type="SAM" id="MobiDB-lite"/>
    </source>
</evidence>
<keyword evidence="5" id="KW-1185">Reference proteome</keyword>
<keyword evidence="2" id="KW-0472">Membrane</keyword>
<protein>
    <recommendedName>
        <fullName evidence="3">DUF4190 domain-containing protein</fullName>
    </recommendedName>
</protein>
<dbReference type="EMBL" id="BIMR01000002">
    <property type="protein sequence ID" value="GCE74953.1"/>
    <property type="molecule type" value="Genomic_DNA"/>
</dbReference>
<dbReference type="AlphaFoldDB" id="A0A402DLF8"/>
<dbReference type="InterPro" id="IPR025241">
    <property type="entry name" value="DUF4190"/>
</dbReference>
<dbReference type="Pfam" id="PF13828">
    <property type="entry name" value="DUF4190"/>
    <property type="match status" value="1"/>
</dbReference>
<evidence type="ECO:0000313" key="5">
    <source>
        <dbReference type="Proteomes" id="UP000289954"/>
    </source>
</evidence>
<name>A0A402DLF8_9CELL</name>
<gene>
    <name evidence="4" type="ORF">CBZ_00090</name>
</gene>
<reference evidence="4 5" key="1">
    <citation type="submission" date="2019-01" db="EMBL/GenBank/DDBJ databases">
        <title>Draft genome sequence of Cellulomonas takizawaensis strain TKZ-21.</title>
        <authorList>
            <person name="Yamamura H."/>
            <person name="Hayashi T."/>
            <person name="Hamada M."/>
            <person name="Serisawa Y."/>
            <person name="Matsuyama K."/>
            <person name="Nakagawa Y."/>
            <person name="Otoguro M."/>
            <person name="Yanagida F."/>
            <person name="Hayakawa M."/>
        </authorList>
    </citation>
    <scope>NUCLEOTIDE SEQUENCE [LARGE SCALE GENOMIC DNA]</scope>
    <source>
        <strain evidence="4 5">NBRC12680</strain>
    </source>
</reference>
<comment type="caution">
    <text evidence="4">The sequence shown here is derived from an EMBL/GenBank/DDBJ whole genome shotgun (WGS) entry which is preliminary data.</text>
</comment>
<evidence type="ECO:0000313" key="4">
    <source>
        <dbReference type="EMBL" id="GCE74953.1"/>
    </source>
</evidence>
<feature type="region of interest" description="Disordered" evidence="1">
    <location>
        <begin position="1"/>
        <end position="169"/>
    </location>
</feature>
<feature type="compositionally biased region" description="Low complexity" evidence="1">
    <location>
        <begin position="36"/>
        <end position="61"/>
    </location>
</feature>
<keyword evidence="2" id="KW-0812">Transmembrane</keyword>
<keyword evidence="2" id="KW-1133">Transmembrane helix</keyword>
<feature type="transmembrane region" description="Helical" evidence="2">
    <location>
        <begin position="220"/>
        <end position="249"/>
    </location>
</feature>
<dbReference type="Proteomes" id="UP000289954">
    <property type="component" value="Unassembled WGS sequence"/>
</dbReference>
<proteinExistence type="predicted"/>
<evidence type="ECO:0000259" key="3">
    <source>
        <dbReference type="Pfam" id="PF13828"/>
    </source>
</evidence>
<dbReference type="RefSeq" id="WP_176587341.1">
    <property type="nucleotide sequence ID" value="NZ_BIMR01000002.1"/>
</dbReference>
<organism evidence="4 5">
    <name type="scientific">Cellulomonas biazotea</name>
    <dbReference type="NCBI Taxonomy" id="1709"/>
    <lineage>
        <taxon>Bacteria</taxon>
        <taxon>Bacillati</taxon>
        <taxon>Actinomycetota</taxon>
        <taxon>Actinomycetes</taxon>
        <taxon>Micrococcales</taxon>
        <taxon>Cellulomonadaceae</taxon>
        <taxon>Cellulomonas</taxon>
    </lineage>
</organism>
<evidence type="ECO:0000256" key="2">
    <source>
        <dbReference type="SAM" id="Phobius"/>
    </source>
</evidence>
<feature type="compositionally biased region" description="Low complexity" evidence="1">
    <location>
        <begin position="68"/>
        <end position="140"/>
    </location>
</feature>